<keyword evidence="2" id="KW-0812">Transmembrane</keyword>
<organism evidence="5 6">
    <name type="scientific">Aphanomyces stellatus</name>
    <dbReference type="NCBI Taxonomy" id="120398"/>
    <lineage>
        <taxon>Eukaryota</taxon>
        <taxon>Sar</taxon>
        <taxon>Stramenopiles</taxon>
        <taxon>Oomycota</taxon>
        <taxon>Saprolegniomycetes</taxon>
        <taxon>Saprolegniales</taxon>
        <taxon>Verrucalvaceae</taxon>
        <taxon>Aphanomyces</taxon>
    </lineage>
</organism>
<dbReference type="Proteomes" id="UP000332933">
    <property type="component" value="Unassembled WGS sequence"/>
</dbReference>
<dbReference type="InterPro" id="IPR011009">
    <property type="entry name" value="Kinase-like_dom_sf"/>
</dbReference>
<dbReference type="InterPro" id="IPR000719">
    <property type="entry name" value="Prot_kinase_dom"/>
</dbReference>
<dbReference type="PROSITE" id="PS00108">
    <property type="entry name" value="PROTEIN_KINASE_ST"/>
    <property type="match status" value="1"/>
</dbReference>
<keyword evidence="6" id="KW-1185">Reference proteome</keyword>
<feature type="domain" description="Protein kinase" evidence="3">
    <location>
        <begin position="584"/>
        <end position="849"/>
    </location>
</feature>
<dbReference type="PROSITE" id="PS50011">
    <property type="entry name" value="PROTEIN_KINASE_DOM"/>
    <property type="match status" value="1"/>
</dbReference>
<name>A0A485KLQ1_9STRA</name>
<dbReference type="InterPro" id="IPR051681">
    <property type="entry name" value="Ser/Thr_Kinases-Pseudokinases"/>
</dbReference>
<accession>A0A485KLQ1</accession>
<evidence type="ECO:0000256" key="1">
    <source>
        <dbReference type="SAM" id="MobiDB-lite"/>
    </source>
</evidence>
<dbReference type="AlphaFoldDB" id="A0A485KLQ1"/>
<evidence type="ECO:0000259" key="3">
    <source>
        <dbReference type="PROSITE" id="PS50011"/>
    </source>
</evidence>
<evidence type="ECO:0000313" key="5">
    <source>
        <dbReference type="EMBL" id="VFT85751.1"/>
    </source>
</evidence>
<keyword evidence="2" id="KW-0472">Membrane</keyword>
<dbReference type="PANTHER" id="PTHR44329">
    <property type="entry name" value="SERINE/THREONINE-PROTEIN KINASE TNNI3K-RELATED"/>
    <property type="match status" value="1"/>
</dbReference>
<reference evidence="5 6" key="1">
    <citation type="submission" date="2019-03" db="EMBL/GenBank/DDBJ databases">
        <authorList>
            <person name="Gaulin E."/>
            <person name="Dumas B."/>
        </authorList>
    </citation>
    <scope>NUCLEOTIDE SEQUENCE [LARGE SCALE GENOMIC DNA]</scope>
    <source>
        <strain evidence="5">CBS 568.67</strain>
    </source>
</reference>
<feature type="region of interest" description="Disordered" evidence="1">
    <location>
        <begin position="454"/>
        <end position="477"/>
    </location>
</feature>
<dbReference type="OrthoDB" id="10261027at2759"/>
<evidence type="ECO:0000313" key="4">
    <source>
        <dbReference type="EMBL" id="KAF0700598.1"/>
    </source>
</evidence>
<dbReference type="GO" id="GO:0005524">
    <property type="term" value="F:ATP binding"/>
    <property type="evidence" value="ECO:0007669"/>
    <property type="project" value="InterPro"/>
</dbReference>
<dbReference type="PRINTS" id="PR00109">
    <property type="entry name" value="TYRKINASE"/>
</dbReference>
<dbReference type="Gene3D" id="3.30.200.20">
    <property type="entry name" value="Phosphorylase Kinase, domain 1"/>
    <property type="match status" value="1"/>
</dbReference>
<dbReference type="InterPro" id="IPR011024">
    <property type="entry name" value="G_crystallin-like"/>
</dbReference>
<dbReference type="SUPFAM" id="SSF56112">
    <property type="entry name" value="Protein kinase-like (PK-like)"/>
    <property type="match status" value="1"/>
</dbReference>
<dbReference type="InterPro" id="IPR001245">
    <property type="entry name" value="Ser-Thr/Tyr_kinase_cat_dom"/>
</dbReference>
<proteinExistence type="predicted"/>
<evidence type="ECO:0000313" key="6">
    <source>
        <dbReference type="Proteomes" id="UP000332933"/>
    </source>
</evidence>
<dbReference type="SUPFAM" id="SSF49695">
    <property type="entry name" value="gamma-Crystallin-like"/>
    <property type="match status" value="1"/>
</dbReference>
<dbReference type="PANTHER" id="PTHR44329:SF214">
    <property type="entry name" value="PROTEIN KINASE DOMAIN-CONTAINING PROTEIN"/>
    <property type="match status" value="1"/>
</dbReference>
<dbReference type="Pfam" id="PF00069">
    <property type="entry name" value="Pkinase"/>
    <property type="match status" value="1"/>
</dbReference>
<dbReference type="GO" id="GO:0004674">
    <property type="term" value="F:protein serine/threonine kinase activity"/>
    <property type="evidence" value="ECO:0007669"/>
    <property type="project" value="TreeGrafter"/>
</dbReference>
<protein>
    <submittedName>
        <fullName evidence="5">Aste57867_8865 protein</fullName>
    </submittedName>
</protein>
<evidence type="ECO:0000256" key="2">
    <source>
        <dbReference type="SAM" id="Phobius"/>
    </source>
</evidence>
<dbReference type="EMBL" id="VJMH01005116">
    <property type="protein sequence ID" value="KAF0700598.1"/>
    <property type="molecule type" value="Genomic_DNA"/>
</dbReference>
<dbReference type="Gene3D" id="1.10.510.10">
    <property type="entry name" value="Transferase(Phosphotransferase) domain 1"/>
    <property type="match status" value="1"/>
</dbReference>
<gene>
    <name evidence="5" type="primary">Aste57867_8865</name>
    <name evidence="4" type="ORF">As57867_008830</name>
    <name evidence="5" type="ORF">ASTE57867_8865</name>
</gene>
<feature type="transmembrane region" description="Helical" evidence="2">
    <location>
        <begin position="525"/>
        <end position="545"/>
    </location>
</feature>
<keyword evidence="2" id="KW-1133">Transmembrane helix</keyword>
<reference evidence="4" key="2">
    <citation type="submission" date="2019-06" db="EMBL/GenBank/DDBJ databases">
        <title>Genomics analysis of Aphanomyces spp. identifies a new class of oomycete effector associated with host adaptation.</title>
        <authorList>
            <person name="Gaulin E."/>
        </authorList>
    </citation>
    <scope>NUCLEOTIDE SEQUENCE</scope>
    <source>
        <strain evidence="4">CBS 578.67</strain>
    </source>
</reference>
<sequence length="849" mass="94071">MTANQATPFERNVASAVRLYTLESNDELDVLVGERLDSIDFLTSSFGSRFAFMVVPPGFQVVGYADYNLRGYRIMFHPGVHASIEVLPPKFTNLSFHLGQLNSFQVVNSTDDLAEPGNPNDQLLPVQCFPYPGNTSIHFYVGESYPILLPNSCRRLLVPDGLGVLAYARHWHLGSPRLLIARNSLGDVFLTQATDFTLLYSMKVVVLESSIVPPTKRVQLYQAIGRPIQFEFPSSHPAFGTPQSLFLPPYDFPRDAVLVLYSEYNFKGTSHVIRQEDVYHPKSPPYIVQEAAKSYRFIPENEFDTNAALRFAAWFPADVGFVLEPIFMGAGDTIPSLVYPWDHNIVRVTVPTGLVVVAYSNVNFKGECVAWTCDAIFDAFWSTNVRSLQVWNDTLHGCPTSAPQQLEPSQKRPPSRLPVAMPNDVVEDDDGQMLVASAFNYSLVGSNTTTNVTLASVSPPSPSTNGDSRNNTPMPNPTQEFKVPLAPPASASILTPTVVPINNSTVPDSTLRPAVPATSTLARRMLLLVVIAIGCSMLALTTMMVRVARRRETRALSTKALMQQEYSTLEWKDLDMVRLASPPLALEHHLATGASGRIFLGTFLDQHVAIKVLLSATPTRAEVQGLINEINFMSKLKSPYIVTLEGATWTDPSDLQAVMEYMNMGDLRGYLASTSLKAFSWDHKLKCVQRIAEGLFYLHSQQMIHRDLKSRNVFLDSAKGTKLADFGSSKDAVYGDTLTGATGTVRWMAPEMLLFQAYSSAVDIYSLGVVMAELSSHQLPYENKMHSNGRPLTDEAIARRVIYEKMRPDIHSSCPDWIQTLALTCVDDNPDKRPSATKILYLLDSHAND</sequence>
<dbReference type="EMBL" id="CAADRA010005137">
    <property type="protein sequence ID" value="VFT85751.1"/>
    <property type="molecule type" value="Genomic_DNA"/>
</dbReference>
<dbReference type="InterPro" id="IPR008271">
    <property type="entry name" value="Ser/Thr_kinase_AS"/>
</dbReference>
<dbReference type="SMART" id="SM00220">
    <property type="entry name" value="S_TKc"/>
    <property type="match status" value="1"/>
</dbReference>